<comment type="subcellular location">
    <subcellularLocation>
        <location evidence="1">Nucleus</location>
    </subcellularLocation>
</comment>
<organism evidence="7 8">
    <name type="scientific">Neocallimastix californiae</name>
    <dbReference type="NCBI Taxonomy" id="1754190"/>
    <lineage>
        <taxon>Eukaryota</taxon>
        <taxon>Fungi</taxon>
        <taxon>Fungi incertae sedis</taxon>
        <taxon>Chytridiomycota</taxon>
        <taxon>Chytridiomycota incertae sedis</taxon>
        <taxon>Neocallimastigomycetes</taxon>
        <taxon>Neocallimastigales</taxon>
        <taxon>Neocallimastigaceae</taxon>
        <taxon>Neocallimastix</taxon>
    </lineage>
</organism>
<evidence type="ECO:0000256" key="2">
    <source>
        <dbReference type="ARBA" id="ARBA00008402"/>
    </source>
</evidence>
<feature type="compositionally biased region" description="Polar residues" evidence="6">
    <location>
        <begin position="312"/>
        <end position="327"/>
    </location>
</feature>
<protein>
    <submittedName>
        <fullName evidence="7">Uncharacterized protein</fullName>
    </submittedName>
</protein>
<dbReference type="Proteomes" id="UP000193920">
    <property type="component" value="Unassembled WGS sequence"/>
</dbReference>
<comment type="caution">
    <text evidence="7">The sequence shown here is derived from an EMBL/GenBank/DDBJ whole genome shotgun (WGS) entry which is preliminary data.</text>
</comment>
<evidence type="ECO:0000256" key="5">
    <source>
        <dbReference type="ARBA" id="ARBA00023242"/>
    </source>
</evidence>
<reference evidence="7 8" key="1">
    <citation type="submission" date="2016-08" db="EMBL/GenBank/DDBJ databases">
        <title>A Parts List for Fungal Cellulosomes Revealed by Comparative Genomics.</title>
        <authorList>
            <consortium name="DOE Joint Genome Institute"/>
            <person name="Haitjema C.H."/>
            <person name="Gilmore S.P."/>
            <person name="Henske J.K."/>
            <person name="Solomon K.V."/>
            <person name="De Groot R."/>
            <person name="Kuo A."/>
            <person name="Mondo S.J."/>
            <person name="Salamov A.A."/>
            <person name="Labutti K."/>
            <person name="Zhao Z."/>
            <person name="Chiniquy J."/>
            <person name="Barry K."/>
            <person name="Brewer H.M."/>
            <person name="Purvine S.O."/>
            <person name="Wright A.T."/>
            <person name="Boxma B."/>
            <person name="Van Alen T."/>
            <person name="Hackstein J.H."/>
            <person name="Baker S.E."/>
            <person name="Grigoriev I.V."/>
            <person name="O'Malley M.A."/>
        </authorList>
    </citation>
    <scope>NUCLEOTIDE SEQUENCE [LARGE SCALE GENOMIC DNA]</scope>
    <source>
        <strain evidence="7 8">G1</strain>
    </source>
</reference>
<feature type="region of interest" description="Disordered" evidence="6">
    <location>
        <begin position="312"/>
        <end position="387"/>
    </location>
</feature>
<dbReference type="OrthoDB" id="5587616at2759"/>
<dbReference type="STRING" id="1754190.A0A1Y2BUJ0"/>
<dbReference type="PANTHER" id="PTHR15081">
    <property type="entry name" value="NUCLEAR AUTOANTIGENIC SPERM PROTEIN NASP -RELATED"/>
    <property type="match status" value="1"/>
</dbReference>
<sequence>MSDSKTPEETINETSLTQEEYNDLYGDDNEENFVDIDDLIKSGTRFFTLHQYDMAIDRFSHALSILVNQYGELSPKCAPVYYYYGQTLLQKAINQSDVFGEKMGENVQIQENSEGITPKKSMNRFSFQGDEEDEEENEEQEEDLFESAWEILDICRSIYEKDTTIEGQKKLGDVIKTLGDVHLEDGNYVEAAKYYEDGLAILEKVLEPENRALAEAHYKLALALECNDEGEKAVTHIKKAIIVFKKKLEALEKANDTTGKGKKAADNETIHAQEEIDGLKELLVDMKKKLVELKSSLKKNLDVKQMLTNSFKPQTNVTSSGPTQINDLSGLIKKRKADDSNKTENKEKDKNKSEDKKEEKEEVKTPETKKIKIDNETKEKEENKEAK</sequence>
<dbReference type="EMBL" id="MCOG01000137">
    <property type="protein sequence ID" value="ORY38307.1"/>
    <property type="molecule type" value="Genomic_DNA"/>
</dbReference>
<gene>
    <name evidence="7" type="ORF">LY90DRAFT_672632</name>
</gene>
<dbReference type="SMART" id="SM00028">
    <property type="entry name" value="TPR"/>
    <property type="match status" value="3"/>
</dbReference>
<evidence type="ECO:0000313" key="8">
    <source>
        <dbReference type="Proteomes" id="UP000193920"/>
    </source>
</evidence>
<comment type="similarity">
    <text evidence="2">Belongs to the NASP family.</text>
</comment>
<accession>A0A1Y2BUJ0</accession>
<dbReference type="InterPro" id="IPR011990">
    <property type="entry name" value="TPR-like_helical_dom_sf"/>
</dbReference>
<dbReference type="Pfam" id="PF13424">
    <property type="entry name" value="TPR_12"/>
    <property type="match status" value="1"/>
</dbReference>
<name>A0A1Y2BUJ0_9FUNG</name>
<evidence type="ECO:0000256" key="4">
    <source>
        <dbReference type="ARBA" id="ARBA00022803"/>
    </source>
</evidence>
<dbReference type="Gene3D" id="1.25.40.10">
    <property type="entry name" value="Tetratricopeptide repeat domain"/>
    <property type="match status" value="1"/>
</dbReference>
<dbReference type="GO" id="GO:0005654">
    <property type="term" value="C:nucleoplasm"/>
    <property type="evidence" value="ECO:0007669"/>
    <property type="project" value="TreeGrafter"/>
</dbReference>
<dbReference type="GO" id="GO:0042393">
    <property type="term" value="F:histone binding"/>
    <property type="evidence" value="ECO:0007669"/>
    <property type="project" value="TreeGrafter"/>
</dbReference>
<dbReference type="GO" id="GO:0034080">
    <property type="term" value="P:CENP-A containing chromatin assembly"/>
    <property type="evidence" value="ECO:0007669"/>
    <property type="project" value="TreeGrafter"/>
</dbReference>
<evidence type="ECO:0000256" key="3">
    <source>
        <dbReference type="ARBA" id="ARBA00022737"/>
    </source>
</evidence>
<dbReference type="SUPFAM" id="SSF48452">
    <property type="entry name" value="TPR-like"/>
    <property type="match status" value="1"/>
</dbReference>
<dbReference type="PANTHER" id="PTHR15081:SF1">
    <property type="entry name" value="NUCLEAR AUTOANTIGENIC SPERM PROTEIN"/>
    <property type="match status" value="1"/>
</dbReference>
<dbReference type="AlphaFoldDB" id="A0A1Y2BUJ0"/>
<keyword evidence="3" id="KW-0677">Repeat</keyword>
<dbReference type="InterPro" id="IPR019734">
    <property type="entry name" value="TPR_rpt"/>
</dbReference>
<proteinExistence type="inferred from homology"/>
<evidence type="ECO:0000256" key="6">
    <source>
        <dbReference type="SAM" id="MobiDB-lite"/>
    </source>
</evidence>
<keyword evidence="8" id="KW-1185">Reference proteome</keyword>
<dbReference type="GO" id="GO:0006335">
    <property type="term" value="P:DNA replication-dependent chromatin assembly"/>
    <property type="evidence" value="ECO:0007669"/>
    <property type="project" value="TreeGrafter"/>
</dbReference>
<feature type="compositionally biased region" description="Basic and acidic residues" evidence="6">
    <location>
        <begin position="336"/>
        <end position="387"/>
    </location>
</feature>
<evidence type="ECO:0000313" key="7">
    <source>
        <dbReference type="EMBL" id="ORY38307.1"/>
    </source>
</evidence>
<evidence type="ECO:0000256" key="1">
    <source>
        <dbReference type="ARBA" id="ARBA00004123"/>
    </source>
</evidence>
<keyword evidence="4" id="KW-0802">TPR repeat</keyword>
<keyword evidence="5" id="KW-0539">Nucleus</keyword>
<dbReference type="InterPro" id="IPR051730">
    <property type="entry name" value="NASP-like"/>
</dbReference>